<dbReference type="AlphaFoldDB" id="A0A5N6UCB3"/>
<evidence type="ECO:0000313" key="4">
    <source>
        <dbReference type="Proteomes" id="UP000326950"/>
    </source>
</evidence>
<dbReference type="Proteomes" id="UP000326950">
    <property type="component" value="Unassembled WGS sequence"/>
</dbReference>
<accession>A0A5N6UCB3</accession>
<organism evidence="3 4">
    <name type="scientific">Aspergillus tamarii</name>
    <dbReference type="NCBI Taxonomy" id="41984"/>
    <lineage>
        <taxon>Eukaryota</taxon>
        <taxon>Fungi</taxon>
        <taxon>Dikarya</taxon>
        <taxon>Ascomycota</taxon>
        <taxon>Pezizomycotina</taxon>
        <taxon>Eurotiomycetes</taxon>
        <taxon>Eurotiomycetidae</taxon>
        <taxon>Eurotiales</taxon>
        <taxon>Aspergillaceae</taxon>
        <taxon>Aspergillus</taxon>
        <taxon>Aspergillus subgen. Circumdati</taxon>
    </lineage>
</organism>
<evidence type="ECO:0000256" key="1">
    <source>
        <dbReference type="SAM" id="MobiDB-lite"/>
    </source>
</evidence>
<dbReference type="OrthoDB" id="4497263at2759"/>
<reference evidence="3 4" key="1">
    <citation type="submission" date="2019-04" db="EMBL/GenBank/DDBJ databases">
        <title>Friends and foes A comparative genomics study of 23 Aspergillus species from section Flavi.</title>
        <authorList>
            <consortium name="DOE Joint Genome Institute"/>
            <person name="Kjaerbolling I."/>
            <person name="Vesth T."/>
            <person name="Frisvad J.C."/>
            <person name="Nybo J.L."/>
            <person name="Theobald S."/>
            <person name="Kildgaard S."/>
            <person name="Isbrandt T."/>
            <person name="Kuo A."/>
            <person name="Sato A."/>
            <person name="Lyhne E.K."/>
            <person name="Kogle M.E."/>
            <person name="Wiebenga A."/>
            <person name="Kun R.S."/>
            <person name="Lubbers R.J."/>
            <person name="Makela M.R."/>
            <person name="Barry K."/>
            <person name="Chovatia M."/>
            <person name="Clum A."/>
            <person name="Daum C."/>
            <person name="Haridas S."/>
            <person name="He G."/>
            <person name="LaButti K."/>
            <person name="Lipzen A."/>
            <person name="Mondo S."/>
            <person name="Riley R."/>
            <person name="Salamov A."/>
            <person name="Simmons B.A."/>
            <person name="Magnuson J.K."/>
            <person name="Henrissat B."/>
            <person name="Mortensen U.H."/>
            <person name="Larsen T.O."/>
            <person name="Devries R.P."/>
            <person name="Grigoriev I.V."/>
            <person name="Machida M."/>
            <person name="Baker S.E."/>
            <person name="Andersen M.R."/>
        </authorList>
    </citation>
    <scope>NUCLEOTIDE SEQUENCE [LARGE SCALE GENOMIC DNA]</scope>
    <source>
        <strain evidence="3 4">CBS 117626</strain>
    </source>
</reference>
<evidence type="ECO:0000256" key="2">
    <source>
        <dbReference type="SAM" id="Phobius"/>
    </source>
</evidence>
<feature type="compositionally biased region" description="Polar residues" evidence="1">
    <location>
        <begin position="244"/>
        <end position="254"/>
    </location>
</feature>
<feature type="region of interest" description="Disordered" evidence="1">
    <location>
        <begin position="235"/>
        <end position="254"/>
    </location>
</feature>
<evidence type="ECO:0000313" key="3">
    <source>
        <dbReference type="EMBL" id="KAE8156210.1"/>
    </source>
</evidence>
<gene>
    <name evidence="3" type="ORF">BDV40DRAFT_309799</name>
</gene>
<feature type="transmembrane region" description="Helical" evidence="2">
    <location>
        <begin position="204"/>
        <end position="228"/>
    </location>
</feature>
<keyword evidence="2" id="KW-0812">Transmembrane</keyword>
<dbReference type="EMBL" id="ML738772">
    <property type="protein sequence ID" value="KAE8156210.1"/>
    <property type="molecule type" value="Genomic_DNA"/>
</dbReference>
<name>A0A5N6UCB3_ASPTM</name>
<keyword evidence="4" id="KW-1185">Reference proteome</keyword>
<sequence length="266" mass="27859">MSATLFPLETNDRRVTSWLPLTTAWSLPIGCSTSFRMSGPALIAFDPEYTLGGDHYGGCAPPEIIASGQQAALEHPDTSVSLGPLTCPDYLYTVATSVKDGSSTLAMCCPSEYIGENATPDSKLNGDCLSPVPSNMVLTFGSTAPENPGDWTVMTTTLTASSTIRAIAVLGWNIGISVLSISTKPMATTAAATTPSTFSTNDKAGIGVGAGVVAIGLGVLVMAICILVRKQRRSLMRRPPPPNSSRQDCDWNSVNMGPLGEMLKDP</sequence>
<proteinExistence type="predicted"/>
<keyword evidence="2" id="KW-0472">Membrane</keyword>
<keyword evidence="2" id="KW-1133">Transmembrane helix</keyword>
<protein>
    <submittedName>
        <fullName evidence="3">Uncharacterized protein</fullName>
    </submittedName>
</protein>